<dbReference type="PROSITE" id="PS50011">
    <property type="entry name" value="PROTEIN_KINASE_DOM"/>
    <property type="match status" value="1"/>
</dbReference>
<comment type="caution">
    <text evidence="7">The sequence shown here is derived from an EMBL/GenBank/DDBJ whole genome shotgun (WGS) entry which is preliminary data.</text>
</comment>
<sequence>MIRFCPNCKTERALQEMFCEGLIQEQPCGWDLAGEPIRAAGWRPQAVFTEETLPPVSPAQGNVPDLLCENGHPMVDGDLMCLECGSSLAQATSYDAQPDSSEPEGIAQTLIDGWRLIRQISSTDGVRERYLAKHEETAQQAVLTLYRPGAEPDPAIYDVIRRLPREHAPEIIATGRWDDRAYEVIEELTGGTLAELGSVIRDSDSVHHVVNELGLALHAFNEAGLRHRDLRPASLLVRSREPLDLVISGFGSARLSEFDLDIVSPLETSRYMAPEAIAGGVAAASDWWSLGMILLEQLTQGACFDGINANAFLIHVLANGVPIPDDLDPRLNLLLRGLLARD</sequence>
<feature type="domain" description="Protein kinase" evidence="6">
    <location>
        <begin position="79"/>
        <end position="342"/>
    </location>
</feature>
<name>A0A6H9S4E6_9PSED</name>
<dbReference type="Proteomes" id="UP000423257">
    <property type="component" value="Unassembled WGS sequence"/>
</dbReference>
<evidence type="ECO:0000256" key="5">
    <source>
        <dbReference type="ARBA" id="ARBA00022840"/>
    </source>
</evidence>
<dbReference type="AlphaFoldDB" id="A0A6H9S4E6"/>
<dbReference type="InterPro" id="IPR011009">
    <property type="entry name" value="Kinase-like_dom_sf"/>
</dbReference>
<evidence type="ECO:0000256" key="3">
    <source>
        <dbReference type="ARBA" id="ARBA00022741"/>
    </source>
</evidence>
<evidence type="ECO:0000256" key="4">
    <source>
        <dbReference type="ARBA" id="ARBA00022777"/>
    </source>
</evidence>
<dbReference type="GO" id="GO:0005524">
    <property type="term" value="F:ATP binding"/>
    <property type="evidence" value="ECO:0007669"/>
    <property type="project" value="UniProtKB-KW"/>
</dbReference>
<accession>A0A6H9S4E6</accession>
<dbReference type="RefSeq" id="WP_151152642.1">
    <property type="nucleotide sequence ID" value="NZ_VZPQ01000046.1"/>
</dbReference>
<organism evidence="7 8">
    <name type="scientific">Pseudomonas palleroniana</name>
    <dbReference type="NCBI Taxonomy" id="191390"/>
    <lineage>
        <taxon>Bacteria</taxon>
        <taxon>Pseudomonadati</taxon>
        <taxon>Pseudomonadota</taxon>
        <taxon>Gammaproteobacteria</taxon>
        <taxon>Pseudomonadales</taxon>
        <taxon>Pseudomonadaceae</taxon>
        <taxon>Pseudomonas</taxon>
    </lineage>
</organism>
<protein>
    <submittedName>
        <fullName evidence="7">Protein kinase</fullName>
    </submittedName>
</protein>
<dbReference type="EMBL" id="VZPQ01000046">
    <property type="protein sequence ID" value="KAB0563097.1"/>
    <property type="molecule type" value="Genomic_DNA"/>
</dbReference>
<evidence type="ECO:0000256" key="2">
    <source>
        <dbReference type="ARBA" id="ARBA00022679"/>
    </source>
</evidence>
<dbReference type="Gene3D" id="1.10.510.10">
    <property type="entry name" value="Transferase(Phosphotransferase) domain 1"/>
    <property type="match status" value="1"/>
</dbReference>
<dbReference type="GO" id="GO:0004674">
    <property type="term" value="F:protein serine/threonine kinase activity"/>
    <property type="evidence" value="ECO:0007669"/>
    <property type="project" value="UniProtKB-KW"/>
</dbReference>
<evidence type="ECO:0000259" key="6">
    <source>
        <dbReference type="PROSITE" id="PS50011"/>
    </source>
</evidence>
<dbReference type="Pfam" id="PF00069">
    <property type="entry name" value="Pkinase"/>
    <property type="match status" value="1"/>
</dbReference>
<dbReference type="PANTHER" id="PTHR24351">
    <property type="entry name" value="RIBOSOMAL PROTEIN S6 KINASE"/>
    <property type="match status" value="1"/>
</dbReference>
<dbReference type="InterPro" id="IPR000719">
    <property type="entry name" value="Prot_kinase_dom"/>
</dbReference>
<evidence type="ECO:0000313" key="7">
    <source>
        <dbReference type="EMBL" id="KAB0563097.1"/>
    </source>
</evidence>
<evidence type="ECO:0000256" key="1">
    <source>
        <dbReference type="ARBA" id="ARBA00022527"/>
    </source>
</evidence>
<proteinExistence type="predicted"/>
<dbReference type="SUPFAM" id="SSF56112">
    <property type="entry name" value="Protein kinase-like (PK-like)"/>
    <property type="match status" value="1"/>
</dbReference>
<keyword evidence="2" id="KW-0808">Transferase</keyword>
<keyword evidence="4 7" id="KW-0418">Kinase</keyword>
<dbReference type="SMART" id="SM00220">
    <property type="entry name" value="S_TKc"/>
    <property type="match status" value="1"/>
</dbReference>
<gene>
    <name evidence="7" type="ORF">F7R03_27835</name>
</gene>
<evidence type="ECO:0000313" key="8">
    <source>
        <dbReference type="Proteomes" id="UP000423257"/>
    </source>
</evidence>
<keyword evidence="5" id="KW-0067">ATP-binding</keyword>
<feature type="non-terminal residue" evidence="7">
    <location>
        <position position="342"/>
    </location>
</feature>
<reference evidence="7 8" key="1">
    <citation type="submission" date="2019-09" db="EMBL/GenBank/DDBJ databases">
        <title>Draft genome sequences of 48 bacterial type strains from the CCUG.</title>
        <authorList>
            <person name="Tunovic T."/>
            <person name="Pineiro-Iglesias B."/>
            <person name="Unosson C."/>
            <person name="Inganas E."/>
            <person name="Ohlen M."/>
            <person name="Cardew S."/>
            <person name="Jensie-Markopoulos S."/>
            <person name="Salva-Serra F."/>
            <person name="Jaen-Luchoro D."/>
            <person name="Karlsson R."/>
            <person name="Svensson-Stadler L."/>
            <person name="Chun J."/>
            <person name="Moore E."/>
        </authorList>
    </citation>
    <scope>NUCLEOTIDE SEQUENCE [LARGE SCALE GENOMIC DNA]</scope>
    <source>
        <strain evidence="7 8">CCUG 51524</strain>
    </source>
</reference>
<keyword evidence="1" id="KW-0723">Serine/threonine-protein kinase</keyword>
<keyword evidence="3" id="KW-0547">Nucleotide-binding</keyword>